<keyword evidence="1" id="KW-0812">Transmembrane</keyword>
<proteinExistence type="predicted"/>
<keyword evidence="1" id="KW-1133">Transmembrane helix</keyword>
<feature type="transmembrane region" description="Helical" evidence="1">
    <location>
        <begin position="101"/>
        <end position="120"/>
    </location>
</feature>
<name>A0A5S9ITT5_UABAM</name>
<feature type="transmembrane region" description="Helical" evidence="1">
    <location>
        <begin position="41"/>
        <end position="61"/>
    </location>
</feature>
<dbReference type="PANTHER" id="PTHR36974">
    <property type="entry name" value="MEMBRANE PROTEIN-RELATED"/>
    <property type="match status" value="1"/>
</dbReference>
<dbReference type="RefSeq" id="WP_151971800.1">
    <property type="nucleotide sequence ID" value="NZ_AP019860.1"/>
</dbReference>
<keyword evidence="3" id="KW-1185">Reference proteome</keyword>
<protein>
    <submittedName>
        <fullName evidence="2">Membrane protein</fullName>
    </submittedName>
</protein>
<dbReference type="KEGG" id="uam:UABAM_06219"/>
<feature type="transmembrane region" description="Helical" evidence="1">
    <location>
        <begin position="12"/>
        <end position="35"/>
    </location>
</feature>
<keyword evidence="1" id="KW-0472">Membrane</keyword>
<dbReference type="Proteomes" id="UP000326354">
    <property type="component" value="Chromosome"/>
</dbReference>
<reference evidence="2 3" key="1">
    <citation type="submission" date="2019-08" db="EMBL/GenBank/DDBJ databases">
        <title>Complete genome sequence of Candidatus Uab amorphum.</title>
        <authorList>
            <person name="Shiratori T."/>
            <person name="Suzuki S."/>
            <person name="Kakizawa Y."/>
            <person name="Ishida K."/>
        </authorList>
    </citation>
    <scope>NUCLEOTIDE SEQUENCE [LARGE SCALE GENOMIC DNA]</scope>
    <source>
        <strain evidence="2 3">SRT547</strain>
    </source>
</reference>
<dbReference type="EMBL" id="AP019860">
    <property type="protein sequence ID" value="BBM87804.1"/>
    <property type="molecule type" value="Genomic_DNA"/>
</dbReference>
<organism evidence="2 3">
    <name type="scientific">Uabimicrobium amorphum</name>
    <dbReference type="NCBI Taxonomy" id="2596890"/>
    <lineage>
        <taxon>Bacteria</taxon>
        <taxon>Pseudomonadati</taxon>
        <taxon>Planctomycetota</taxon>
        <taxon>Candidatus Uabimicrobiia</taxon>
        <taxon>Candidatus Uabimicrobiales</taxon>
        <taxon>Candidatus Uabimicrobiaceae</taxon>
        <taxon>Candidatus Uabimicrobium</taxon>
    </lineage>
</organism>
<gene>
    <name evidence="2" type="ORF">UABAM_06219</name>
</gene>
<sequence length="124" mass="13797">MFAKIKIALKILFGLFFIAAGIGHFVNTAFFMSIMPPYLPWHLALVYISGVIEIILGVSLMIKRFQALAAWGIVALLIAVSPANIHMAMNPELFPQFGVTALYVRLVIQVGLILWAYAYTRKAQ</sequence>
<evidence type="ECO:0000256" key="1">
    <source>
        <dbReference type="SAM" id="Phobius"/>
    </source>
</evidence>
<evidence type="ECO:0000313" key="2">
    <source>
        <dbReference type="EMBL" id="BBM87804.1"/>
    </source>
</evidence>
<feature type="transmembrane region" description="Helical" evidence="1">
    <location>
        <begin position="68"/>
        <end position="89"/>
    </location>
</feature>
<dbReference type="OrthoDB" id="327939at2"/>
<accession>A0A5S9ITT5</accession>
<dbReference type="AlphaFoldDB" id="A0A5S9ITT5"/>
<evidence type="ECO:0000313" key="3">
    <source>
        <dbReference type="Proteomes" id="UP000326354"/>
    </source>
</evidence>
<dbReference type="PANTHER" id="PTHR36974:SF1">
    <property type="entry name" value="DOXX FAMILY MEMBRANE PROTEIN"/>
    <property type="match status" value="1"/>
</dbReference>